<reference evidence="1 2" key="1">
    <citation type="journal article" date="2022" name="Arch. Microbiol.">
        <title>Paraburkholderia bengalensis sp. nov. isolated from roots of Oryza sativa, IR64.</title>
        <authorList>
            <person name="Nag P."/>
            <person name="Mondal N."/>
            <person name="Sarkar J."/>
            <person name="Das S."/>
        </authorList>
    </citation>
    <scope>NUCLEOTIDE SEQUENCE [LARGE SCALE GENOMIC DNA]</scope>
    <source>
        <strain evidence="1 2">IR64_4_BI</strain>
    </source>
</reference>
<sequence length="74" mass="7935">AARKFDNVVLFVDVSELPEIVRSINASWPAVASSAGSRKAVDEFGWNACCQRYAQLFETVAGHPAGVAKPVIES</sequence>
<evidence type="ECO:0000313" key="2">
    <source>
        <dbReference type="Proteomes" id="UP001386437"/>
    </source>
</evidence>
<comment type="caution">
    <text evidence="1">The sequence shown here is derived from an EMBL/GenBank/DDBJ whole genome shotgun (WGS) entry which is preliminary data.</text>
</comment>
<gene>
    <name evidence="1" type="ORF">H3V53_42515</name>
</gene>
<evidence type="ECO:0000313" key="1">
    <source>
        <dbReference type="EMBL" id="MEI6003501.1"/>
    </source>
</evidence>
<keyword evidence="2" id="KW-1185">Reference proteome</keyword>
<protein>
    <submittedName>
        <fullName evidence="1">Uncharacterized protein</fullName>
    </submittedName>
</protein>
<feature type="non-terminal residue" evidence="1">
    <location>
        <position position="1"/>
    </location>
</feature>
<name>A0ABU8J6H9_9BURK</name>
<dbReference type="Proteomes" id="UP001386437">
    <property type="component" value="Unassembled WGS sequence"/>
</dbReference>
<proteinExistence type="predicted"/>
<accession>A0ABU8J6H9</accession>
<dbReference type="EMBL" id="JACFYJ010000253">
    <property type="protein sequence ID" value="MEI6003501.1"/>
    <property type="molecule type" value="Genomic_DNA"/>
</dbReference>
<organism evidence="1 2">
    <name type="scientific">Paraburkholderia bengalensis</name>
    <dbReference type="NCBI Taxonomy" id="2747562"/>
    <lineage>
        <taxon>Bacteria</taxon>
        <taxon>Pseudomonadati</taxon>
        <taxon>Pseudomonadota</taxon>
        <taxon>Betaproteobacteria</taxon>
        <taxon>Burkholderiales</taxon>
        <taxon>Burkholderiaceae</taxon>
        <taxon>Paraburkholderia</taxon>
    </lineage>
</organism>